<dbReference type="AlphaFoldDB" id="A0A1D6MJW7"/>
<protein>
    <submittedName>
        <fullName evidence="7">Glossy13</fullName>
    </submittedName>
</protein>
<proteinExistence type="predicted"/>
<evidence type="ECO:0000313" key="7">
    <source>
        <dbReference type="EMBL" id="ONM29545.1"/>
    </source>
</evidence>
<dbReference type="InterPro" id="IPR013525">
    <property type="entry name" value="ABC2_TM"/>
</dbReference>
<feature type="domain" description="ABC-2 type transporter transmembrane" evidence="6">
    <location>
        <begin position="2"/>
        <end position="212"/>
    </location>
</feature>
<dbReference type="PANTHER" id="PTHR19241">
    <property type="entry name" value="ATP-BINDING CASSETTE TRANSPORTER"/>
    <property type="match status" value="1"/>
</dbReference>
<sequence length="275" mass="31882">MACLWKHNLSYWRNPQYTAVRFFYTVIISLMFGTICWKFGSRRGTQHDIFNAMGAMYAAVLFIGITNATSVQPVISIERFVSYRERAAGMYSALPFAFSLVTVEFPYILVQSLIYGSIFYSLGSFEWTAAKFLWYLFFMYFTLLYFTFYGMMTTAITPNHTIAPIIAAPFYTLWNLFCGFMIPRKRIPVWWRWYYWANPVSWTLYGLLTSQFGDLDQPLLMADGVTSTTVVAFLEEHFGFRHDFLGAVAAMVAGFCVLFAVVFALAIKYLNFQRR</sequence>
<dbReference type="GO" id="GO:0005886">
    <property type="term" value="C:plasma membrane"/>
    <property type="evidence" value="ECO:0007669"/>
    <property type="project" value="UniProtKB-ARBA"/>
</dbReference>
<reference evidence="7" key="1">
    <citation type="submission" date="2015-12" db="EMBL/GenBank/DDBJ databases">
        <title>Update maize B73 reference genome by single molecule sequencing technologies.</title>
        <authorList>
            <consortium name="Maize Genome Sequencing Project"/>
            <person name="Ware D."/>
        </authorList>
    </citation>
    <scope>NUCLEOTIDE SEQUENCE [LARGE SCALE GENOMIC DNA]</scope>
    <source>
        <tissue evidence="7">Seedling</tissue>
    </source>
</reference>
<dbReference type="Pfam" id="PF01061">
    <property type="entry name" value="ABC2_membrane"/>
    <property type="match status" value="1"/>
</dbReference>
<keyword evidence="2" id="KW-0813">Transport</keyword>
<dbReference type="EMBL" id="CM007649">
    <property type="protein sequence ID" value="ONM29545.1"/>
    <property type="molecule type" value="Genomic_DNA"/>
</dbReference>
<keyword evidence="4" id="KW-1133">Transmembrane helix</keyword>
<organism evidence="7">
    <name type="scientific">Zea mays</name>
    <name type="common">Maize</name>
    <dbReference type="NCBI Taxonomy" id="4577"/>
    <lineage>
        <taxon>Eukaryota</taxon>
        <taxon>Viridiplantae</taxon>
        <taxon>Streptophyta</taxon>
        <taxon>Embryophyta</taxon>
        <taxon>Tracheophyta</taxon>
        <taxon>Spermatophyta</taxon>
        <taxon>Magnoliopsida</taxon>
        <taxon>Liliopsida</taxon>
        <taxon>Poales</taxon>
        <taxon>Poaceae</taxon>
        <taxon>PACMAD clade</taxon>
        <taxon>Panicoideae</taxon>
        <taxon>Andropogonodae</taxon>
        <taxon>Andropogoneae</taxon>
        <taxon>Tripsacinae</taxon>
        <taxon>Zea</taxon>
    </lineage>
</organism>
<evidence type="ECO:0000256" key="2">
    <source>
        <dbReference type="ARBA" id="ARBA00022448"/>
    </source>
</evidence>
<evidence type="ECO:0000256" key="4">
    <source>
        <dbReference type="ARBA" id="ARBA00022989"/>
    </source>
</evidence>
<keyword evidence="5" id="KW-0472">Membrane</keyword>
<dbReference type="GO" id="GO:0140359">
    <property type="term" value="F:ABC-type transporter activity"/>
    <property type="evidence" value="ECO:0007669"/>
    <property type="project" value="InterPro"/>
</dbReference>
<accession>A0A1D6MJW7</accession>
<evidence type="ECO:0000259" key="6">
    <source>
        <dbReference type="Pfam" id="PF01061"/>
    </source>
</evidence>
<gene>
    <name evidence="7" type="ORF">ZEAMMB73_Zm00001d039631</name>
</gene>
<evidence type="ECO:0000256" key="1">
    <source>
        <dbReference type="ARBA" id="ARBA00004141"/>
    </source>
</evidence>
<evidence type="ECO:0000256" key="5">
    <source>
        <dbReference type="ARBA" id="ARBA00023136"/>
    </source>
</evidence>
<evidence type="ECO:0000256" key="3">
    <source>
        <dbReference type="ARBA" id="ARBA00022692"/>
    </source>
</evidence>
<keyword evidence="3" id="KW-0812">Transmembrane</keyword>
<comment type="subcellular location">
    <subcellularLocation>
        <location evidence="1">Membrane</location>
        <topology evidence="1">Multi-pass membrane protein</topology>
    </subcellularLocation>
</comment>
<name>A0A1D6MJW7_MAIZE</name>